<keyword evidence="2" id="KW-1185">Reference proteome</keyword>
<dbReference type="EMBL" id="JARPUR010000002">
    <property type="protein sequence ID" value="KAK4882564.1"/>
    <property type="molecule type" value="Genomic_DNA"/>
</dbReference>
<name>A0AAN7PCX6_9COLE</name>
<gene>
    <name evidence="1" type="ORF">RN001_005883</name>
</gene>
<evidence type="ECO:0000313" key="2">
    <source>
        <dbReference type="Proteomes" id="UP001353858"/>
    </source>
</evidence>
<proteinExistence type="predicted"/>
<reference evidence="2" key="1">
    <citation type="submission" date="2023-01" db="EMBL/GenBank/DDBJ databases">
        <title>Key to firefly adult light organ development and bioluminescence: homeobox transcription factors regulate luciferase expression and transportation to peroxisome.</title>
        <authorList>
            <person name="Fu X."/>
        </authorList>
    </citation>
    <scope>NUCLEOTIDE SEQUENCE [LARGE SCALE GENOMIC DNA]</scope>
</reference>
<protein>
    <submittedName>
        <fullName evidence="1">Uncharacterized protein</fullName>
    </submittedName>
</protein>
<dbReference type="Proteomes" id="UP001353858">
    <property type="component" value="Unassembled WGS sequence"/>
</dbReference>
<sequence length="223" mass="25912">MEVEDTHLYTNLQLAQDLDPELRKLKEQIVLGQLNNEYEIVNDKVMRNVNNKLLFVVPRNMRKTLVLRVHEKYSHVGSQVIRKVLQEESSDDENIEIPTQDSSSDDDNYLEKIIEEANIEMETEREIDNTSILEGDFVLVELKGKKSARHYVAEIIKNFGEGHFEVIYMKKMLGCNKFVKCETVYEIDESDIVKKLPKPTAVGGSGRRMEQFSFPIDFMSYNM</sequence>
<organism evidence="1 2">
    <name type="scientific">Aquatica leii</name>
    <dbReference type="NCBI Taxonomy" id="1421715"/>
    <lineage>
        <taxon>Eukaryota</taxon>
        <taxon>Metazoa</taxon>
        <taxon>Ecdysozoa</taxon>
        <taxon>Arthropoda</taxon>
        <taxon>Hexapoda</taxon>
        <taxon>Insecta</taxon>
        <taxon>Pterygota</taxon>
        <taxon>Neoptera</taxon>
        <taxon>Endopterygota</taxon>
        <taxon>Coleoptera</taxon>
        <taxon>Polyphaga</taxon>
        <taxon>Elateriformia</taxon>
        <taxon>Elateroidea</taxon>
        <taxon>Lampyridae</taxon>
        <taxon>Luciolinae</taxon>
        <taxon>Aquatica</taxon>
    </lineage>
</organism>
<evidence type="ECO:0000313" key="1">
    <source>
        <dbReference type="EMBL" id="KAK4882564.1"/>
    </source>
</evidence>
<dbReference type="AlphaFoldDB" id="A0AAN7PCX6"/>
<accession>A0AAN7PCX6</accession>
<comment type="caution">
    <text evidence="1">The sequence shown here is derived from an EMBL/GenBank/DDBJ whole genome shotgun (WGS) entry which is preliminary data.</text>
</comment>